<comment type="caution">
    <text evidence="3">The sequence shown here is derived from an EMBL/GenBank/DDBJ whole genome shotgun (WGS) entry which is preliminary data.</text>
</comment>
<name>A0AA41QPK2_9HYPH</name>
<evidence type="ECO:0000313" key="4">
    <source>
        <dbReference type="Proteomes" id="UP001156140"/>
    </source>
</evidence>
<dbReference type="EMBL" id="JALAZD010000002">
    <property type="protein sequence ID" value="MCI0128330.1"/>
    <property type="molecule type" value="Genomic_DNA"/>
</dbReference>
<dbReference type="Gene3D" id="3.30.530.20">
    <property type="match status" value="1"/>
</dbReference>
<sequence>MDKGKIVSFRHYAERRRRERELSHPTAGRGLAGWLDVYRRIWEQSLDRLSDYLRLVKREREMDDLTVTTPTDEPLIIMTRTFNAPRILVWKVMTEAQHIPHWWGWSKAKTTVEKLDARPGGTWRFAQVMPDGRRIVFLGTYLEMEPHEKLVNTFGMEGMYEDKLIVESHHLEEIDGRTVLTSSSRLDSVADRDAFVATGMEGGARESYNRMDVYLGTLVATN</sequence>
<accession>A0AA41QPK2</accession>
<dbReference type="SUPFAM" id="SSF55961">
    <property type="entry name" value="Bet v1-like"/>
    <property type="match status" value="1"/>
</dbReference>
<dbReference type="InterPro" id="IPR013538">
    <property type="entry name" value="ASHA1/2-like_C"/>
</dbReference>
<evidence type="ECO:0000313" key="3">
    <source>
        <dbReference type="EMBL" id="MCI0128330.1"/>
    </source>
</evidence>
<dbReference type="Proteomes" id="UP001156140">
    <property type="component" value="Unassembled WGS sequence"/>
</dbReference>
<proteinExistence type="inferred from homology"/>
<dbReference type="Pfam" id="PF08327">
    <property type="entry name" value="AHSA1"/>
    <property type="match status" value="1"/>
</dbReference>
<dbReference type="InterPro" id="IPR023393">
    <property type="entry name" value="START-like_dom_sf"/>
</dbReference>
<feature type="domain" description="Activator of Hsp90 ATPase homologue 1/2-like C-terminal" evidence="2">
    <location>
        <begin position="83"/>
        <end position="216"/>
    </location>
</feature>
<keyword evidence="4" id="KW-1185">Reference proteome</keyword>
<organism evidence="3 4">
    <name type="scientific">Paradevosia shaoguanensis</name>
    <dbReference type="NCBI Taxonomy" id="1335043"/>
    <lineage>
        <taxon>Bacteria</taxon>
        <taxon>Pseudomonadati</taxon>
        <taxon>Pseudomonadota</taxon>
        <taxon>Alphaproteobacteria</taxon>
        <taxon>Hyphomicrobiales</taxon>
        <taxon>Devosiaceae</taxon>
        <taxon>Paradevosia</taxon>
    </lineage>
</organism>
<dbReference type="AlphaFoldDB" id="A0AA41QPK2"/>
<comment type="similarity">
    <text evidence="1">Belongs to the AHA1 family.</text>
</comment>
<evidence type="ECO:0000256" key="1">
    <source>
        <dbReference type="ARBA" id="ARBA00006817"/>
    </source>
</evidence>
<protein>
    <submittedName>
        <fullName evidence="3">SRPBCC domain-containing protein</fullName>
    </submittedName>
</protein>
<evidence type="ECO:0000259" key="2">
    <source>
        <dbReference type="Pfam" id="PF08327"/>
    </source>
</evidence>
<dbReference type="RefSeq" id="WP_281736529.1">
    <property type="nucleotide sequence ID" value="NZ_JAKETQ010000002.1"/>
</dbReference>
<reference evidence="3" key="1">
    <citation type="submission" date="2022-03" db="EMBL/GenBank/DDBJ databases">
        <title>The complete genome sequence of a Methyloterrigena soli.</title>
        <authorList>
            <person name="Zi Z."/>
        </authorList>
    </citation>
    <scope>NUCLEOTIDE SEQUENCE</scope>
    <source>
        <strain evidence="3">M48</strain>
    </source>
</reference>
<gene>
    <name evidence="3" type="ORF">ML536_15980</name>
</gene>